<dbReference type="EMBL" id="JBAHYK010001389">
    <property type="protein sequence ID" value="KAL0568221.1"/>
    <property type="molecule type" value="Genomic_DNA"/>
</dbReference>
<keyword evidence="2" id="KW-1185">Reference proteome</keyword>
<comment type="caution">
    <text evidence="1">The sequence shown here is derived from an EMBL/GenBank/DDBJ whole genome shotgun (WGS) entry which is preliminary data.</text>
</comment>
<organism evidence="1 2">
    <name type="scientific">Marasmius crinis-equi</name>
    <dbReference type="NCBI Taxonomy" id="585013"/>
    <lineage>
        <taxon>Eukaryota</taxon>
        <taxon>Fungi</taxon>
        <taxon>Dikarya</taxon>
        <taxon>Basidiomycota</taxon>
        <taxon>Agaricomycotina</taxon>
        <taxon>Agaricomycetes</taxon>
        <taxon>Agaricomycetidae</taxon>
        <taxon>Agaricales</taxon>
        <taxon>Marasmiineae</taxon>
        <taxon>Marasmiaceae</taxon>
        <taxon>Marasmius</taxon>
    </lineage>
</organism>
<evidence type="ECO:0000313" key="2">
    <source>
        <dbReference type="Proteomes" id="UP001465976"/>
    </source>
</evidence>
<evidence type="ECO:0000313" key="1">
    <source>
        <dbReference type="EMBL" id="KAL0568221.1"/>
    </source>
</evidence>
<name>A0ABR3EZ66_9AGAR</name>
<accession>A0ABR3EZ66</accession>
<gene>
    <name evidence="1" type="ORF">V5O48_013771</name>
</gene>
<dbReference type="Proteomes" id="UP001465976">
    <property type="component" value="Unassembled WGS sequence"/>
</dbReference>
<reference evidence="1 2" key="1">
    <citation type="submission" date="2024-02" db="EMBL/GenBank/DDBJ databases">
        <title>A draft genome for the cacao thread blight pathogen Marasmius crinis-equi.</title>
        <authorList>
            <person name="Cohen S.P."/>
            <person name="Baruah I.K."/>
            <person name="Amoako-Attah I."/>
            <person name="Bukari Y."/>
            <person name="Meinhardt L.W."/>
            <person name="Bailey B.A."/>
        </authorList>
    </citation>
    <scope>NUCLEOTIDE SEQUENCE [LARGE SCALE GENOMIC DNA]</scope>
    <source>
        <strain evidence="1 2">GH-76</strain>
    </source>
</reference>
<sequence>MSSQSPDIDIQTASMESFSSSHLWPWLGLAELENALELLQLAFRNATWQNRSGGPVGSEVVDCCEWNAIADDCLDLNIAASKIYERHLQESIWWKYVGINPGLMPDIARWYTESEVLKRRLLKAQVKDKQNRFEAERYRRQSTQRTSAHFPTYESPFRYQRDSAAYNSFVELSSALAPANLTARARRGYLASNGATPIGAM</sequence>
<protein>
    <submittedName>
        <fullName evidence="1">Uncharacterized protein</fullName>
    </submittedName>
</protein>
<proteinExistence type="predicted"/>